<keyword evidence="1" id="KW-0862">Zinc</keyword>
<proteinExistence type="predicted"/>
<dbReference type="PROSITE" id="PS50966">
    <property type="entry name" value="ZF_SWIM"/>
    <property type="match status" value="1"/>
</dbReference>
<accession>A0AAU9X864</accession>
<reference evidence="3 4" key="1">
    <citation type="submission" date="2022-05" db="EMBL/GenBank/DDBJ databases">
        <authorList>
            <consortium name="Genoscope - CEA"/>
            <person name="William W."/>
        </authorList>
    </citation>
    <scope>NUCLEOTIDE SEQUENCE [LARGE SCALE GENOMIC DNA]</scope>
</reference>
<protein>
    <recommendedName>
        <fullName evidence="2">SWIM-type domain-containing protein</fullName>
    </recommendedName>
</protein>
<feature type="non-terminal residue" evidence="3">
    <location>
        <position position="353"/>
    </location>
</feature>
<organism evidence="3 4">
    <name type="scientific">Pocillopora meandrina</name>
    <dbReference type="NCBI Taxonomy" id="46732"/>
    <lineage>
        <taxon>Eukaryota</taxon>
        <taxon>Metazoa</taxon>
        <taxon>Cnidaria</taxon>
        <taxon>Anthozoa</taxon>
        <taxon>Hexacorallia</taxon>
        <taxon>Scleractinia</taxon>
        <taxon>Astrocoeniina</taxon>
        <taxon>Pocilloporidae</taxon>
        <taxon>Pocillopora</taxon>
    </lineage>
</organism>
<name>A0AAU9X864_9CNID</name>
<evidence type="ECO:0000256" key="1">
    <source>
        <dbReference type="PROSITE-ProRule" id="PRU00325"/>
    </source>
</evidence>
<sequence>MVKKFLFRNQSQISVRYRYDLQLWTFLFDNFNFPTSNYLAANLKRKGICNLTYGTDGETPLETGFEKVFPIHGTSSSDTNIHLRCFDHVKTNILKKLTELKHDGRRIIGLVDCTSEEQFDKELKVTEGQWPEAFTKWLHSSEGRLRPLSESMKKCMLRPVRVAAGLGNPPNKWQNQRTEAYNNVIKEEISRQKTDQVTIHDLIEKRVVQPHLDELVKAIYQMGEYRLSADYNHLEVDPLHRRRDEAITRKLSIGLVECQLSLQFPSYELKDIWRRAEIILSHYKIIELANTNFCVTEFDTSYTVKTKKEKISCDKTCKSFRDSGGLCPHVLVVAEKIGKLRSFITTYKKASNK</sequence>
<dbReference type="Proteomes" id="UP001159428">
    <property type="component" value="Unassembled WGS sequence"/>
</dbReference>
<keyword evidence="4" id="KW-1185">Reference proteome</keyword>
<dbReference type="EMBL" id="CALNXJ010000033">
    <property type="protein sequence ID" value="CAH3139809.1"/>
    <property type="molecule type" value="Genomic_DNA"/>
</dbReference>
<keyword evidence="1" id="KW-0479">Metal-binding</keyword>
<evidence type="ECO:0000313" key="3">
    <source>
        <dbReference type="EMBL" id="CAH3139809.1"/>
    </source>
</evidence>
<dbReference type="InterPro" id="IPR007527">
    <property type="entry name" value="Znf_SWIM"/>
</dbReference>
<gene>
    <name evidence="3" type="ORF">PMEA_00018992</name>
</gene>
<evidence type="ECO:0000313" key="4">
    <source>
        <dbReference type="Proteomes" id="UP001159428"/>
    </source>
</evidence>
<evidence type="ECO:0000259" key="2">
    <source>
        <dbReference type="PROSITE" id="PS50966"/>
    </source>
</evidence>
<keyword evidence="1" id="KW-0863">Zinc-finger</keyword>
<feature type="domain" description="SWIM-type" evidence="2">
    <location>
        <begin position="302"/>
        <end position="338"/>
    </location>
</feature>
<dbReference type="AlphaFoldDB" id="A0AAU9X864"/>
<comment type="caution">
    <text evidence="3">The sequence shown here is derived from an EMBL/GenBank/DDBJ whole genome shotgun (WGS) entry which is preliminary data.</text>
</comment>
<dbReference type="GO" id="GO:0008270">
    <property type="term" value="F:zinc ion binding"/>
    <property type="evidence" value="ECO:0007669"/>
    <property type="project" value="UniProtKB-KW"/>
</dbReference>